<gene>
    <name evidence="7" type="ORF">GCM10023116_48960</name>
</gene>
<dbReference type="Gene3D" id="3.30.300.30">
    <property type="match status" value="1"/>
</dbReference>
<dbReference type="CDD" id="cd12119">
    <property type="entry name" value="ttLC_FACS_AlkK_like"/>
    <property type="match status" value="1"/>
</dbReference>
<evidence type="ECO:0000256" key="3">
    <source>
        <dbReference type="ARBA" id="ARBA00022832"/>
    </source>
</evidence>
<dbReference type="InterPro" id="IPR042099">
    <property type="entry name" value="ANL_N_sf"/>
</dbReference>
<dbReference type="Gene3D" id="3.40.50.12780">
    <property type="entry name" value="N-terminal domain of ligase-like"/>
    <property type="match status" value="1"/>
</dbReference>
<dbReference type="PANTHER" id="PTHR43859:SF4">
    <property type="entry name" value="BUTANOATE--COA LIGASE AAE1-RELATED"/>
    <property type="match status" value="1"/>
</dbReference>
<keyword evidence="2 7" id="KW-0436">Ligase</keyword>
<protein>
    <submittedName>
        <fullName evidence="7">3-(Methylthio)propionyl-CoA ligase</fullName>
    </submittedName>
</protein>
<keyword evidence="4" id="KW-0443">Lipid metabolism</keyword>
<dbReference type="InterPro" id="IPR000873">
    <property type="entry name" value="AMP-dep_synth/lig_dom"/>
</dbReference>
<evidence type="ECO:0000256" key="4">
    <source>
        <dbReference type="ARBA" id="ARBA00023098"/>
    </source>
</evidence>
<organism evidence="7 8">
    <name type="scientific">Kistimonas scapharcae</name>
    <dbReference type="NCBI Taxonomy" id="1036133"/>
    <lineage>
        <taxon>Bacteria</taxon>
        <taxon>Pseudomonadati</taxon>
        <taxon>Pseudomonadota</taxon>
        <taxon>Gammaproteobacteria</taxon>
        <taxon>Oceanospirillales</taxon>
        <taxon>Endozoicomonadaceae</taxon>
        <taxon>Kistimonas</taxon>
    </lineage>
</organism>
<dbReference type="InterPro" id="IPR025110">
    <property type="entry name" value="AMP-bd_C"/>
</dbReference>
<dbReference type="Proteomes" id="UP001500604">
    <property type="component" value="Unassembled WGS sequence"/>
</dbReference>
<dbReference type="Pfam" id="PF13193">
    <property type="entry name" value="AMP-binding_C"/>
    <property type="match status" value="1"/>
</dbReference>
<dbReference type="NCBIfam" id="NF004837">
    <property type="entry name" value="PRK06187.1"/>
    <property type="match status" value="1"/>
</dbReference>
<accession>A0ABP8VA25</accession>
<dbReference type="InterPro" id="IPR020845">
    <property type="entry name" value="AMP-binding_CS"/>
</dbReference>
<dbReference type="PANTHER" id="PTHR43859">
    <property type="entry name" value="ACYL-ACTIVATING ENZYME"/>
    <property type="match status" value="1"/>
</dbReference>
<comment type="caution">
    <text evidence="7">The sequence shown here is derived from an EMBL/GenBank/DDBJ whole genome shotgun (WGS) entry which is preliminary data.</text>
</comment>
<reference evidence="8" key="1">
    <citation type="journal article" date="2019" name="Int. J. Syst. Evol. Microbiol.">
        <title>The Global Catalogue of Microorganisms (GCM) 10K type strain sequencing project: providing services to taxonomists for standard genome sequencing and annotation.</title>
        <authorList>
            <consortium name="The Broad Institute Genomics Platform"/>
            <consortium name="The Broad Institute Genome Sequencing Center for Infectious Disease"/>
            <person name="Wu L."/>
            <person name="Ma J."/>
        </authorList>
    </citation>
    <scope>NUCLEOTIDE SEQUENCE [LARGE SCALE GENOMIC DNA]</scope>
    <source>
        <strain evidence="8">JCM 17805</strain>
    </source>
</reference>
<dbReference type="Pfam" id="PF00501">
    <property type="entry name" value="AMP-binding"/>
    <property type="match status" value="1"/>
</dbReference>
<dbReference type="SUPFAM" id="SSF56801">
    <property type="entry name" value="Acetyl-CoA synthetase-like"/>
    <property type="match status" value="1"/>
</dbReference>
<sequence length="540" mass="59765">MHGLMMDQPLLISMIMKYAEQAFPESEVVSVTHDHPEHRYTYRDAFRRARKLANALDRLGMQQGDRIATLAWNDFRHFELYYGVSCSGAVLHTINPRLFTDQLAYIINHAEDRWVFTDPLFIPLLEGLQTELPSVEGFVILTDQAQMPDTSLKNAISYEALISDETDEYEWPVLDEQTASSLCYTSGTTGHPKGVLYSHRSTVIHAITAVMPSVVGLSDRDVVMPVVPMFHVNAWGLPYTAPLAGARLVLPGPKMGDGASLHQLISQEQVSLALGVPTVWLALLNFLKESGKGLESLSRVIVGGAACPQSIMDRLREYGVDTHHAWGMTEMSPIGTLNNLKASLSDIAQDTKDALRLSQGRAIFGVAMKIVNDTGERLPHDGVAVGDLYVRGPGVCSAYYQRESEVSNTHDKEGWFATGDVAAIDDEGYLHITDRSKDVIKSGGEWISSIELENLAMSHPAVAEAAVIAVPHEKWNERPLLVVVKQAGETLDKTSLLSWYEGKVAQWWIPDDVIFVHELPHTATGKVKKLALREQFVTTR</sequence>
<dbReference type="RefSeq" id="WP_345199210.1">
    <property type="nucleotide sequence ID" value="NZ_BAABFL010000478.1"/>
</dbReference>
<keyword evidence="3" id="KW-0276">Fatty acid metabolism</keyword>
<comment type="similarity">
    <text evidence="1">Belongs to the ATP-dependent AMP-binding enzyme family.</text>
</comment>
<dbReference type="InterPro" id="IPR045851">
    <property type="entry name" value="AMP-bd_C_sf"/>
</dbReference>
<evidence type="ECO:0000256" key="2">
    <source>
        <dbReference type="ARBA" id="ARBA00022598"/>
    </source>
</evidence>
<feature type="domain" description="AMP-dependent synthetase/ligase" evidence="5">
    <location>
        <begin position="23"/>
        <end position="400"/>
    </location>
</feature>
<name>A0ABP8VA25_9GAMM</name>
<evidence type="ECO:0000313" key="7">
    <source>
        <dbReference type="EMBL" id="GAA4652612.1"/>
    </source>
</evidence>
<proteinExistence type="inferred from homology"/>
<feature type="domain" description="AMP-binding enzyme C-terminal" evidence="6">
    <location>
        <begin position="451"/>
        <end position="526"/>
    </location>
</feature>
<evidence type="ECO:0000313" key="8">
    <source>
        <dbReference type="Proteomes" id="UP001500604"/>
    </source>
</evidence>
<evidence type="ECO:0000259" key="5">
    <source>
        <dbReference type="Pfam" id="PF00501"/>
    </source>
</evidence>
<dbReference type="EMBL" id="BAABFL010000478">
    <property type="protein sequence ID" value="GAA4652612.1"/>
    <property type="molecule type" value="Genomic_DNA"/>
</dbReference>
<evidence type="ECO:0000256" key="1">
    <source>
        <dbReference type="ARBA" id="ARBA00006432"/>
    </source>
</evidence>
<keyword evidence="8" id="KW-1185">Reference proteome</keyword>
<dbReference type="GO" id="GO:0016874">
    <property type="term" value="F:ligase activity"/>
    <property type="evidence" value="ECO:0007669"/>
    <property type="project" value="UniProtKB-KW"/>
</dbReference>
<evidence type="ECO:0000259" key="6">
    <source>
        <dbReference type="Pfam" id="PF13193"/>
    </source>
</evidence>
<dbReference type="PROSITE" id="PS00455">
    <property type="entry name" value="AMP_BINDING"/>
    <property type="match status" value="1"/>
</dbReference>